<evidence type="ECO:0008006" key="3">
    <source>
        <dbReference type="Google" id="ProtNLM"/>
    </source>
</evidence>
<reference evidence="1 2" key="1">
    <citation type="journal article" date="2006" name="Proc. Natl. Acad. Sci. U.S.A.">
        <title>Evolution of sensory complexity recorded in a myxobacterial genome.</title>
        <authorList>
            <person name="Goldman B.S."/>
            <person name="Nierman W.C."/>
            <person name="Kaiser D."/>
            <person name="Slater S.C."/>
            <person name="Durkin A.S."/>
            <person name="Eisen J.A."/>
            <person name="Ronning C.M."/>
            <person name="Barbazuk W.B."/>
            <person name="Blanchard M."/>
            <person name="Field C."/>
            <person name="Halling C."/>
            <person name="Hinkle G."/>
            <person name="Iartchuk O."/>
            <person name="Kim H.S."/>
            <person name="Mackenzie C."/>
            <person name="Madupu R."/>
            <person name="Miller N."/>
            <person name="Shvartsbeyn A."/>
            <person name="Sullivan S.A."/>
            <person name="Vaudin M."/>
            <person name="Wiegand R."/>
            <person name="Kaplan H.B."/>
        </authorList>
    </citation>
    <scope>NUCLEOTIDE SEQUENCE [LARGE SCALE GENOMIC DNA]</scope>
    <source>
        <strain evidence="2">DK1622</strain>
    </source>
</reference>
<name>Q1CXD9_MYXXD</name>
<evidence type="ECO:0000313" key="1">
    <source>
        <dbReference type="EMBL" id="ABF90649.1"/>
    </source>
</evidence>
<dbReference type="EMBL" id="CP000113">
    <property type="protein sequence ID" value="ABF90649.1"/>
    <property type="molecule type" value="Genomic_DNA"/>
</dbReference>
<dbReference type="EnsemblBacteria" id="ABF90649">
    <property type="protein sequence ID" value="ABF90649"/>
    <property type="gene ID" value="MXAN_6817"/>
</dbReference>
<gene>
    <name evidence="1" type="ordered locus">MXAN_6817</name>
</gene>
<proteinExistence type="predicted"/>
<keyword evidence="2" id="KW-1185">Reference proteome</keyword>
<dbReference type="Proteomes" id="UP000002402">
    <property type="component" value="Chromosome"/>
</dbReference>
<protein>
    <recommendedName>
        <fullName evidence="3">DUF2171 domain-containing protein</fullName>
    </recommendedName>
</protein>
<dbReference type="STRING" id="246197.MXAN_6817"/>
<dbReference type="AlphaFoldDB" id="Q1CXD9"/>
<accession>Q1CXD9</accession>
<evidence type="ECO:0000313" key="2">
    <source>
        <dbReference type="Proteomes" id="UP000002402"/>
    </source>
</evidence>
<dbReference type="HOGENOM" id="CLU_1804110_0_0_7"/>
<organism evidence="1 2">
    <name type="scientific">Myxococcus xanthus (strain DK1622)</name>
    <dbReference type="NCBI Taxonomy" id="246197"/>
    <lineage>
        <taxon>Bacteria</taxon>
        <taxon>Pseudomonadati</taxon>
        <taxon>Myxococcota</taxon>
        <taxon>Myxococcia</taxon>
        <taxon>Myxococcales</taxon>
        <taxon>Cystobacterineae</taxon>
        <taxon>Myxococcaceae</taxon>
        <taxon>Myxococcus</taxon>
    </lineage>
</organism>
<sequence length="143" mass="16075">MHAARNRDAGLGVSSFPKPPLFPRRGPDCVRRNVHQWSNGRHLAWAAEHPGRVHLSRKEGVMWDPGELREGMAVRDEHGRRLGTVVHIGDTHFELEQGWPPSRDFMVSFHLVARVDHGEVFLHPGHGATVPTEDEMPDSGAYI</sequence>
<dbReference type="eggNOG" id="COG1873">
    <property type="taxonomic scope" value="Bacteria"/>
</dbReference>
<dbReference type="KEGG" id="mxa:MXAN_6817"/>